<dbReference type="EMBL" id="JBCAWK010000005">
    <property type="protein sequence ID" value="KAK8858584.1"/>
    <property type="molecule type" value="Genomic_DNA"/>
</dbReference>
<feature type="domain" description="Mtf2-like C-terminal" evidence="2">
    <location>
        <begin position="296"/>
        <end position="516"/>
    </location>
</feature>
<sequence length="561" mass="61115">MLTTIHELRACLRSIENPPIGRARYGPGPIRRYVSSSVRLNNNDDNVNRPSTPSDESTPRQPEDVPSSDAETFSGESGSGVSRDMTHSAESSSTPNAGIETSDAGSENNTREVDPGVAEEDRQFAQLFDTLREKWPKARSSSPISDSPANINININNNNASPLPRPQSIASRLTSSFDTPSPRAPRGVHSRQRRSAGQTPQEAETFNKILSDIFSDLQSSVSSPTPSSRSGLTSASSSTSGRFGTTSTSTSTSTDSFATTTRGGFGFGLGLSGDRAKGLRKLFDRDGDEESDESVEELEMLKEEMEVIGSDVELLEWAKNRVFKPVPAVATTGSASVKMGSSGSLTPTTSAVPSSTISPETSSSASTPSTPPTLPPILTFSRAYPKILAHLLKTLRVNYNSPHLLLAIFHHAQTCSLESYLSGCLTAAYNEVLICRWESFRDLEGVEAGIREMEIMGVEWDAGTARIVSRVVEQVSKDVLASTSSNSTGNGGGGGSGRWGEEVLERLGRLEKKVQKDVRNQERYFENTQKTKRRAREEREMRLEREQREGRREEEFSRMFG</sequence>
<evidence type="ECO:0000313" key="3">
    <source>
        <dbReference type="EMBL" id="KAK8858584.1"/>
    </source>
</evidence>
<dbReference type="GeneID" id="92180071"/>
<feature type="compositionally biased region" description="Low complexity" evidence="1">
    <location>
        <begin position="353"/>
        <end position="368"/>
    </location>
</feature>
<name>A0AAW0YZE4_9TREE</name>
<feature type="region of interest" description="Disordered" evidence="1">
    <location>
        <begin position="335"/>
        <end position="372"/>
    </location>
</feature>
<dbReference type="InterPro" id="IPR040009">
    <property type="entry name" value="Mtf2/C5D6.12-like"/>
</dbReference>
<gene>
    <name evidence="3" type="ORF">IAR55_002813</name>
</gene>
<dbReference type="AlphaFoldDB" id="A0AAW0YZE4"/>
<dbReference type="GO" id="GO:0005739">
    <property type="term" value="C:mitochondrion"/>
    <property type="evidence" value="ECO:0007669"/>
    <property type="project" value="InterPro"/>
</dbReference>
<feature type="compositionally biased region" description="Polar residues" evidence="1">
    <location>
        <begin position="168"/>
        <end position="179"/>
    </location>
</feature>
<evidence type="ECO:0000259" key="2">
    <source>
        <dbReference type="Pfam" id="PF19189"/>
    </source>
</evidence>
<protein>
    <recommendedName>
        <fullName evidence="2">Mtf2-like C-terminal domain-containing protein</fullName>
    </recommendedName>
</protein>
<feature type="compositionally biased region" description="Basic and acidic residues" evidence="1">
    <location>
        <begin position="535"/>
        <end position="561"/>
    </location>
</feature>
<feature type="region of interest" description="Disordered" evidence="1">
    <location>
        <begin position="37"/>
        <end position="119"/>
    </location>
</feature>
<organism evidence="3 4">
    <name type="scientific">Kwoniella newhampshirensis</name>
    <dbReference type="NCBI Taxonomy" id="1651941"/>
    <lineage>
        <taxon>Eukaryota</taxon>
        <taxon>Fungi</taxon>
        <taxon>Dikarya</taxon>
        <taxon>Basidiomycota</taxon>
        <taxon>Agaricomycotina</taxon>
        <taxon>Tremellomycetes</taxon>
        <taxon>Tremellales</taxon>
        <taxon>Cryptococcaceae</taxon>
        <taxon>Kwoniella</taxon>
    </lineage>
</organism>
<dbReference type="Proteomes" id="UP001388673">
    <property type="component" value="Unassembled WGS sequence"/>
</dbReference>
<feature type="compositionally biased region" description="Basic and acidic residues" evidence="1">
    <location>
        <begin position="109"/>
        <end position="119"/>
    </location>
</feature>
<feature type="region of interest" description="Disordered" evidence="1">
    <location>
        <begin position="521"/>
        <end position="561"/>
    </location>
</feature>
<dbReference type="Pfam" id="PF19189">
    <property type="entry name" value="Mtf2"/>
    <property type="match status" value="1"/>
</dbReference>
<dbReference type="RefSeq" id="XP_066803425.1">
    <property type="nucleotide sequence ID" value="XM_066945924.1"/>
</dbReference>
<feature type="compositionally biased region" description="Low complexity" evidence="1">
    <location>
        <begin position="37"/>
        <end position="49"/>
    </location>
</feature>
<evidence type="ECO:0000256" key="1">
    <source>
        <dbReference type="SAM" id="MobiDB-lite"/>
    </source>
</evidence>
<reference evidence="3 4" key="1">
    <citation type="journal article" date="2024" name="bioRxiv">
        <title>Comparative genomics of Cryptococcus and Kwoniella reveals pathogenesis evolution and contrasting karyotype dynamics via intercentromeric recombination or chromosome fusion.</title>
        <authorList>
            <person name="Coelho M.A."/>
            <person name="David-Palma M."/>
            <person name="Shea T."/>
            <person name="Bowers K."/>
            <person name="McGinley-Smith S."/>
            <person name="Mohammad A.W."/>
            <person name="Gnirke A."/>
            <person name="Yurkov A.M."/>
            <person name="Nowrousian M."/>
            <person name="Sun S."/>
            <person name="Cuomo C.A."/>
            <person name="Heitman J."/>
        </authorList>
    </citation>
    <scope>NUCLEOTIDE SEQUENCE [LARGE SCALE GENOMIC DNA]</scope>
    <source>
        <strain evidence="3 4">CBS 13917</strain>
    </source>
</reference>
<dbReference type="InterPro" id="IPR043837">
    <property type="entry name" value="Mtf2-like_C"/>
</dbReference>
<keyword evidence="4" id="KW-1185">Reference proteome</keyword>
<feature type="region of interest" description="Disordered" evidence="1">
    <location>
        <begin position="134"/>
        <end position="202"/>
    </location>
</feature>
<comment type="caution">
    <text evidence="3">The sequence shown here is derived from an EMBL/GenBank/DDBJ whole genome shotgun (WGS) entry which is preliminary data.</text>
</comment>
<feature type="compositionally biased region" description="Polar residues" evidence="1">
    <location>
        <begin position="69"/>
        <end position="80"/>
    </location>
</feature>
<dbReference type="PANTHER" id="PTHR39468:SF1">
    <property type="entry name" value="MTF2-LIKE C-TERMINAL DOMAIN-CONTAINING PROTEIN"/>
    <property type="match status" value="1"/>
</dbReference>
<feature type="region of interest" description="Disordered" evidence="1">
    <location>
        <begin position="217"/>
        <end position="259"/>
    </location>
</feature>
<feature type="compositionally biased region" description="Low complexity" evidence="1">
    <location>
        <begin position="140"/>
        <end position="162"/>
    </location>
</feature>
<dbReference type="KEGG" id="kne:92180071"/>
<evidence type="ECO:0000313" key="4">
    <source>
        <dbReference type="Proteomes" id="UP001388673"/>
    </source>
</evidence>
<feature type="compositionally biased region" description="Polar residues" evidence="1">
    <location>
        <begin position="335"/>
        <end position="352"/>
    </location>
</feature>
<proteinExistence type="predicted"/>
<accession>A0AAW0YZE4</accession>
<dbReference type="PANTHER" id="PTHR39468">
    <property type="entry name" value="CHROMOSOME 7, WHOLE GENOME SHOTGUN SEQUENCE"/>
    <property type="match status" value="1"/>
</dbReference>